<dbReference type="PANTHER" id="PTHR20842">
    <property type="entry name" value="PROTEASE S51 ALPHA-ASPARTYL DIPEPTIDASE"/>
    <property type="match status" value="1"/>
</dbReference>
<dbReference type="GO" id="GO:0016805">
    <property type="term" value="F:dipeptidase activity"/>
    <property type="evidence" value="ECO:0007669"/>
    <property type="project" value="UniProtKB-KW"/>
</dbReference>
<dbReference type="PANTHER" id="PTHR20842:SF0">
    <property type="entry name" value="ALPHA-ASPARTYL DIPEPTIDASE"/>
    <property type="match status" value="1"/>
</dbReference>
<comment type="similarity">
    <text evidence="1">Belongs to the peptidase S51 family.</text>
</comment>
<protein>
    <submittedName>
        <fullName evidence="5">Dipeptidase PepE</fullName>
        <ecNumber evidence="5">3.4.13.21</ecNumber>
    </submittedName>
</protein>
<keyword evidence="4" id="KW-0720">Serine protease</keyword>
<keyword evidence="6" id="KW-1185">Reference proteome</keyword>
<accession>A0A939DR50</accession>
<evidence type="ECO:0000256" key="4">
    <source>
        <dbReference type="ARBA" id="ARBA00022825"/>
    </source>
</evidence>
<dbReference type="Gene3D" id="3.40.50.880">
    <property type="match status" value="1"/>
</dbReference>
<dbReference type="GO" id="GO:0006508">
    <property type="term" value="P:proteolysis"/>
    <property type="evidence" value="ECO:0007669"/>
    <property type="project" value="UniProtKB-KW"/>
</dbReference>
<dbReference type="EMBL" id="JAFKCV010000015">
    <property type="protein sequence ID" value="MBN7827214.1"/>
    <property type="molecule type" value="Genomic_DNA"/>
</dbReference>
<dbReference type="Proteomes" id="UP000664654">
    <property type="component" value="Unassembled WGS sequence"/>
</dbReference>
<keyword evidence="5" id="KW-0224">Dipeptidase</keyword>
<dbReference type="CDD" id="cd03146">
    <property type="entry name" value="GAT1_Peptidase_E"/>
    <property type="match status" value="1"/>
</dbReference>
<dbReference type="RefSeq" id="WP_206575326.1">
    <property type="nucleotide sequence ID" value="NZ_JAFKCV010000015.1"/>
</dbReference>
<evidence type="ECO:0000313" key="5">
    <source>
        <dbReference type="EMBL" id="MBN7827214.1"/>
    </source>
</evidence>
<organism evidence="5 6">
    <name type="scientific">Bowmanella dokdonensis</name>
    <dbReference type="NCBI Taxonomy" id="751969"/>
    <lineage>
        <taxon>Bacteria</taxon>
        <taxon>Pseudomonadati</taxon>
        <taxon>Pseudomonadota</taxon>
        <taxon>Gammaproteobacteria</taxon>
        <taxon>Alteromonadales</taxon>
        <taxon>Alteromonadaceae</taxon>
        <taxon>Bowmanella</taxon>
    </lineage>
</organism>
<dbReference type="Pfam" id="PF03575">
    <property type="entry name" value="Peptidase_S51"/>
    <property type="match status" value="1"/>
</dbReference>
<dbReference type="InterPro" id="IPR005320">
    <property type="entry name" value="Peptidase_S51"/>
</dbReference>
<gene>
    <name evidence="5" type="primary">pepE</name>
    <name evidence="5" type="ORF">J0A66_18425</name>
</gene>
<name>A0A939DR50_9ALTE</name>
<evidence type="ECO:0000256" key="3">
    <source>
        <dbReference type="ARBA" id="ARBA00022801"/>
    </source>
</evidence>
<dbReference type="AlphaFoldDB" id="A0A939DR50"/>
<evidence type="ECO:0000256" key="1">
    <source>
        <dbReference type="ARBA" id="ARBA00006534"/>
    </source>
</evidence>
<comment type="caution">
    <text evidence="5">The sequence shown here is derived from an EMBL/GenBank/DDBJ whole genome shotgun (WGS) entry which is preliminary data.</text>
</comment>
<dbReference type="EC" id="3.4.13.21" evidence="5"/>
<sequence length="234" mass="25902">MNLLMLSSSREGQSAYLQSAREMILPHLQGVEQILFVPFAGVTLDWDSYTDKVQRALPEFEILGLHRTERPADAIRQGSSIMVGGGNTFNLLNELYRQQLLEPVRQAVHSGIPYVGWSAGANICGDSIRTTNDMPIVQPPSFAALKLVPFQINPHYTDYQVPGHNGETRADRLAEFMVLNPAMPVLAIREGSALKREDDKLHLLGTHPALIFAAGHQTSIQPGTDLSDYLEESR</sequence>
<reference evidence="5" key="1">
    <citation type="submission" date="2021-03" db="EMBL/GenBank/DDBJ databases">
        <title>novel species isolated from a fishpond in China.</title>
        <authorList>
            <person name="Lu H."/>
            <person name="Cai Z."/>
        </authorList>
    </citation>
    <scope>NUCLEOTIDE SEQUENCE</scope>
    <source>
        <strain evidence="5">JCM 30855</strain>
    </source>
</reference>
<dbReference type="NCBIfam" id="NF003642">
    <property type="entry name" value="PRK05282.1"/>
    <property type="match status" value="1"/>
</dbReference>
<dbReference type="GO" id="GO:0008236">
    <property type="term" value="F:serine-type peptidase activity"/>
    <property type="evidence" value="ECO:0007669"/>
    <property type="project" value="UniProtKB-KW"/>
</dbReference>
<keyword evidence="2" id="KW-0645">Protease</keyword>
<proteinExistence type="inferred from homology"/>
<dbReference type="SUPFAM" id="SSF52317">
    <property type="entry name" value="Class I glutamine amidotransferase-like"/>
    <property type="match status" value="1"/>
</dbReference>
<evidence type="ECO:0000256" key="2">
    <source>
        <dbReference type="ARBA" id="ARBA00022670"/>
    </source>
</evidence>
<evidence type="ECO:0000313" key="6">
    <source>
        <dbReference type="Proteomes" id="UP000664654"/>
    </source>
</evidence>
<keyword evidence="3 5" id="KW-0378">Hydrolase</keyword>
<dbReference type="InterPro" id="IPR029062">
    <property type="entry name" value="Class_I_gatase-like"/>
</dbReference>